<sequence length="133" mass="15980">MFRLLLLGIFLVLFMDEGVRFCNECKHFDGYRCHGGMKHCWKFNMYSQNRSCSTNNYYYNDRISGRYLFRYTTLTCEPCEEGMFQVFHDLLRETYCCINKNRCNTGYDNLEITRVYGIQHQDEVQQAAKHKDD</sequence>
<proteinExistence type="predicted"/>
<dbReference type="Ensembl" id="ENSPSMT00000005667.1">
    <property type="protein sequence ID" value="ENSPSMP00000004720.1"/>
    <property type="gene ID" value="ENSPSMG00000003724.1"/>
</dbReference>
<reference evidence="2" key="1">
    <citation type="submission" date="2025-08" db="UniProtKB">
        <authorList>
            <consortium name="Ensembl"/>
        </authorList>
    </citation>
    <scope>IDENTIFICATION</scope>
</reference>
<accession>A0A8C8YJ71</accession>
<evidence type="ECO:0008006" key="4">
    <source>
        <dbReference type="Google" id="ProtNLM"/>
    </source>
</evidence>
<dbReference type="AlphaFoldDB" id="A0A8C8YJ71"/>
<evidence type="ECO:0000313" key="3">
    <source>
        <dbReference type="Proteomes" id="UP000694414"/>
    </source>
</evidence>
<reference evidence="2" key="2">
    <citation type="submission" date="2025-09" db="UniProtKB">
        <authorList>
            <consortium name="Ensembl"/>
        </authorList>
    </citation>
    <scope>IDENTIFICATION</scope>
</reference>
<organism evidence="2 3">
    <name type="scientific">Prolemur simus</name>
    <name type="common">Greater bamboo lemur</name>
    <name type="synonym">Hapalemur simus</name>
    <dbReference type="NCBI Taxonomy" id="1328070"/>
    <lineage>
        <taxon>Eukaryota</taxon>
        <taxon>Metazoa</taxon>
        <taxon>Chordata</taxon>
        <taxon>Craniata</taxon>
        <taxon>Vertebrata</taxon>
        <taxon>Euteleostomi</taxon>
        <taxon>Mammalia</taxon>
        <taxon>Eutheria</taxon>
        <taxon>Euarchontoglires</taxon>
        <taxon>Primates</taxon>
        <taxon>Strepsirrhini</taxon>
        <taxon>Lemuriformes</taxon>
        <taxon>Lemuridae</taxon>
        <taxon>Prolemur</taxon>
    </lineage>
</organism>
<feature type="signal peptide" evidence="1">
    <location>
        <begin position="1"/>
        <end position="21"/>
    </location>
</feature>
<keyword evidence="1" id="KW-0732">Signal</keyword>
<feature type="chain" id="PRO_5034281545" description="Prostate and testis expressed protein 2-like" evidence="1">
    <location>
        <begin position="22"/>
        <end position="133"/>
    </location>
</feature>
<keyword evidence="3" id="KW-1185">Reference proteome</keyword>
<evidence type="ECO:0000313" key="2">
    <source>
        <dbReference type="Ensembl" id="ENSPSMP00000004720.1"/>
    </source>
</evidence>
<evidence type="ECO:0000256" key="1">
    <source>
        <dbReference type="SAM" id="SignalP"/>
    </source>
</evidence>
<dbReference type="GeneTree" id="ENSGT00510000050363"/>
<dbReference type="Proteomes" id="UP000694414">
    <property type="component" value="Unplaced"/>
</dbReference>
<protein>
    <recommendedName>
        <fullName evidence="4">Prostate and testis expressed protein 2-like</fullName>
    </recommendedName>
</protein>
<name>A0A8C8YJ71_PROSS</name>